<sequence>MRTTSHGSAPGYRYHRPSWRRPLIVLTVIVVLLGVGAYVAYTAYQRYVVQLLTVPGCQAGTGDNAIALDFGQAADAATIAAVATRERLPARALTIAYATAWQESKLENLTYGDRDSVGIFQQRPSMGWGSAKDLKDPAFASRAFFRALVKVKDYTKIPVYQAAQDVQRSADGYAYDQYTQSGELLTKYYTSVPHAVTCWYNPGTQAASAGVSAKLNLTGAAKGLTDAFGKPEAGSAVTKVTPIRSGHATVVKAPSWSGWAVANWLMANASSYGITKVSYAGYHWTATLTESSWQRDPNASAGGIVAS</sequence>
<keyword evidence="3" id="KW-1185">Reference proteome</keyword>
<feature type="transmembrane region" description="Helical" evidence="1">
    <location>
        <begin position="23"/>
        <end position="44"/>
    </location>
</feature>
<dbReference type="AlphaFoldDB" id="A0A6P2C4A8"/>
<evidence type="ECO:0008006" key="4">
    <source>
        <dbReference type="Google" id="ProtNLM"/>
    </source>
</evidence>
<evidence type="ECO:0000313" key="2">
    <source>
        <dbReference type="EMBL" id="TVZ06252.1"/>
    </source>
</evidence>
<keyword evidence="1" id="KW-0812">Transmembrane</keyword>
<dbReference type="OrthoDB" id="5171895at2"/>
<keyword evidence="1" id="KW-1133">Transmembrane helix</keyword>
<evidence type="ECO:0000256" key="1">
    <source>
        <dbReference type="SAM" id="Phobius"/>
    </source>
</evidence>
<dbReference type="EMBL" id="RPFW01000001">
    <property type="protein sequence ID" value="TVZ06252.1"/>
    <property type="molecule type" value="Genomic_DNA"/>
</dbReference>
<dbReference type="Proteomes" id="UP000460272">
    <property type="component" value="Unassembled WGS sequence"/>
</dbReference>
<dbReference type="RefSeq" id="WP_145851006.1">
    <property type="nucleotide sequence ID" value="NZ_RPFW01000001.1"/>
</dbReference>
<protein>
    <recommendedName>
        <fullName evidence="4">Heavy metal transporter</fullName>
    </recommendedName>
</protein>
<comment type="caution">
    <text evidence="2">The sequence shown here is derived from an EMBL/GenBank/DDBJ whole genome shotgun (WGS) entry which is preliminary data.</text>
</comment>
<gene>
    <name evidence="2" type="ORF">EAS64_02090</name>
</gene>
<evidence type="ECO:0000313" key="3">
    <source>
        <dbReference type="Proteomes" id="UP000460272"/>
    </source>
</evidence>
<reference evidence="2 3" key="1">
    <citation type="submission" date="2018-11" db="EMBL/GenBank/DDBJ databases">
        <title>Trebonia kvetii gen.nov., sp.nov., a novel acidophilic actinobacterium, and proposal of the new actinobacterial family Treboniaceae fam. nov.</title>
        <authorList>
            <person name="Rapoport D."/>
            <person name="Sagova-Mareckova M."/>
            <person name="Sedlacek I."/>
            <person name="Provaznik J."/>
            <person name="Kralova S."/>
            <person name="Pavlinic D."/>
            <person name="Benes V."/>
            <person name="Kopecky J."/>
        </authorList>
    </citation>
    <scope>NUCLEOTIDE SEQUENCE [LARGE SCALE GENOMIC DNA]</scope>
    <source>
        <strain evidence="2 3">15Tr583</strain>
    </source>
</reference>
<accession>A0A6P2C4A8</accession>
<proteinExistence type="predicted"/>
<name>A0A6P2C4A8_9ACTN</name>
<keyword evidence="1" id="KW-0472">Membrane</keyword>
<organism evidence="2 3">
    <name type="scientific">Trebonia kvetii</name>
    <dbReference type="NCBI Taxonomy" id="2480626"/>
    <lineage>
        <taxon>Bacteria</taxon>
        <taxon>Bacillati</taxon>
        <taxon>Actinomycetota</taxon>
        <taxon>Actinomycetes</taxon>
        <taxon>Streptosporangiales</taxon>
        <taxon>Treboniaceae</taxon>
        <taxon>Trebonia</taxon>
    </lineage>
</organism>